<keyword evidence="1" id="KW-0813">Transport</keyword>
<dbReference type="PANTHER" id="PTHR46154:SF4">
    <property type="entry name" value="UREA ACTIVE TRANSPORTER"/>
    <property type="match status" value="1"/>
</dbReference>
<gene>
    <name evidence="3" type="ORF">Ciccas_009833</name>
</gene>
<keyword evidence="4" id="KW-1185">Reference proteome</keyword>
<dbReference type="InterPro" id="IPR031155">
    <property type="entry name" value="DUR"/>
</dbReference>
<accession>A0ABD2Q0E6</accession>
<name>A0ABD2Q0E6_9PLAT</name>
<comment type="caution">
    <text evidence="3">The sequence shown here is derived from an EMBL/GenBank/DDBJ whole genome shotgun (WGS) entry which is preliminary data.</text>
</comment>
<dbReference type="Proteomes" id="UP001626550">
    <property type="component" value="Unassembled WGS sequence"/>
</dbReference>
<keyword evidence="2" id="KW-0812">Transmembrane</keyword>
<feature type="transmembrane region" description="Helical" evidence="2">
    <location>
        <begin position="266"/>
        <end position="287"/>
    </location>
</feature>
<organism evidence="3 4">
    <name type="scientific">Cichlidogyrus casuarinus</name>
    <dbReference type="NCBI Taxonomy" id="1844966"/>
    <lineage>
        <taxon>Eukaryota</taxon>
        <taxon>Metazoa</taxon>
        <taxon>Spiralia</taxon>
        <taxon>Lophotrochozoa</taxon>
        <taxon>Platyhelminthes</taxon>
        <taxon>Monogenea</taxon>
        <taxon>Monopisthocotylea</taxon>
        <taxon>Dactylogyridea</taxon>
        <taxon>Ancyrocephalidae</taxon>
        <taxon>Cichlidogyrus</taxon>
    </lineage>
</organism>
<proteinExistence type="predicted"/>
<keyword evidence="2" id="KW-1133">Transmembrane helix</keyword>
<protein>
    <recommendedName>
        <fullName evidence="5">Ammonium transporter AmtB-like domain-containing protein</fullName>
    </recommendedName>
</protein>
<sequence>MLILGGCQNIQRMSKDISFELCAMLIVIVIGMYVLNSGVSSSYYISYFTTNVLLISAAIFAFNFFFGQGDRQIAPFVGNISMIYQLITCRQAPNIDNSYLTFQSPGSLMVAAINVIGICSTVFLDQSYWSASVAAKPKEGVIGFIGAGFVWFATPFVIANTFSLFYLSFGSLYGKDLLTPLDIDHGLAPQIVAGIMLGQKGKILLTTMMMVAILTTASAEARGIGLIFGAITGTVAGITSMLVYASSFEKGLTSFFENTGRVEVMLAGNCVSTGLGAILPVVLSPIIEFFEKLCLNNPFENADESDEQNPLMGKIDSWDKTRDIDDPLRPWSEILQGFVSVL</sequence>
<feature type="transmembrane region" description="Helical" evidence="2">
    <location>
        <begin position="141"/>
        <end position="167"/>
    </location>
</feature>
<evidence type="ECO:0008006" key="5">
    <source>
        <dbReference type="Google" id="ProtNLM"/>
    </source>
</evidence>
<reference evidence="3 4" key="1">
    <citation type="submission" date="2024-11" db="EMBL/GenBank/DDBJ databases">
        <title>Adaptive evolution of stress response genes in parasites aligns with host niche diversity.</title>
        <authorList>
            <person name="Hahn C."/>
            <person name="Resl P."/>
        </authorList>
    </citation>
    <scope>NUCLEOTIDE SEQUENCE [LARGE SCALE GENOMIC DNA]</scope>
    <source>
        <strain evidence="3">EGGRZ-B1_66</strain>
        <tissue evidence="3">Body</tissue>
    </source>
</reference>
<evidence type="ECO:0000256" key="1">
    <source>
        <dbReference type="ARBA" id="ARBA00022448"/>
    </source>
</evidence>
<keyword evidence="2" id="KW-0472">Membrane</keyword>
<feature type="transmembrane region" description="Helical" evidence="2">
    <location>
        <begin position="225"/>
        <end position="245"/>
    </location>
</feature>
<evidence type="ECO:0000313" key="3">
    <source>
        <dbReference type="EMBL" id="KAL3311586.1"/>
    </source>
</evidence>
<dbReference type="PANTHER" id="PTHR46154">
    <property type="match status" value="1"/>
</dbReference>
<feature type="transmembrane region" description="Helical" evidence="2">
    <location>
        <begin position="108"/>
        <end position="129"/>
    </location>
</feature>
<evidence type="ECO:0000313" key="4">
    <source>
        <dbReference type="Proteomes" id="UP001626550"/>
    </source>
</evidence>
<feature type="transmembrane region" description="Helical" evidence="2">
    <location>
        <begin position="21"/>
        <end position="39"/>
    </location>
</feature>
<evidence type="ECO:0000256" key="2">
    <source>
        <dbReference type="SAM" id="Phobius"/>
    </source>
</evidence>
<dbReference type="AlphaFoldDB" id="A0ABD2Q0E6"/>
<dbReference type="EMBL" id="JBJKFK010002129">
    <property type="protein sequence ID" value="KAL3311586.1"/>
    <property type="molecule type" value="Genomic_DNA"/>
</dbReference>
<feature type="transmembrane region" description="Helical" evidence="2">
    <location>
        <begin position="45"/>
        <end position="66"/>
    </location>
</feature>